<dbReference type="AlphaFoldDB" id="Q39GD5"/>
<sequence>MSVAEHVVGSNNDPIWITFLITIARLKIQTRRFENASDIRLPGSLHVFRHRFDGREGNTRHARPQSGALIRASSTVNTSAVARALRYGCLRFAK</sequence>
<dbReference type="KEGG" id="bur:Bcep18194_A4886"/>
<keyword evidence="2" id="KW-1185">Reference proteome</keyword>
<dbReference type="EMBL" id="CP000151">
    <property type="protein sequence ID" value="ABB08481.1"/>
    <property type="molecule type" value="Genomic_DNA"/>
</dbReference>
<evidence type="ECO:0000313" key="1">
    <source>
        <dbReference type="EMBL" id="ABB08481.1"/>
    </source>
</evidence>
<dbReference type="HOGENOM" id="CLU_2380663_0_0_4"/>
<evidence type="ECO:0000313" key="2">
    <source>
        <dbReference type="Proteomes" id="UP000002705"/>
    </source>
</evidence>
<gene>
    <name evidence="1" type="ordered locus">Bcep18194_A4886</name>
</gene>
<name>Q39GD5_BURL3</name>
<protein>
    <submittedName>
        <fullName evidence="1">Uncharacterized protein</fullName>
    </submittedName>
</protein>
<accession>Q39GD5</accession>
<reference evidence="1" key="1">
    <citation type="submission" date="2009-01" db="EMBL/GenBank/DDBJ databases">
        <title>Complete sequence of chromosome 1 of Burkholderia sp. 383.</title>
        <authorList>
            <consortium name="US DOE Joint Genome Institute"/>
            <person name="Copeland A."/>
            <person name="Lucas S."/>
            <person name="Lapidus A."/>
            <person name="Barry K."/>
            <person name="Detter J.C."/>
            <person name="Glavina T."/>
            <person name="Hammon N."/>
            <person name="Israni S."/>
            <person name="Pitluck S."/>
            <person name="Chain P."/>
            <person name="Malfatti S."/>
            <person name="Shin M."/>
            <person name="Vergez L."/>
            <person name="Schmutz J."/>
            <person name="Larimer F."/>
            <person name="Land M."/>
            <person name="Kyrpides N."/>
            <person name="Lykidis A."/>
            <person name="Richardson P."/>
        </authorList>
    </citation>
    <scope>NUCLEOTIDE SEQUENCE</scope>
    <source>
        <strain evidence="1">383</strain>
    </source>
</reference>
<proteinExistence type="predicted"/>
<dbReference type="Proteomes" id="UP000002705">
    <property type="component" value="Chromosome 1"/>
</dbReference>
<organism evidence="1 2">
    <name type="scientific">Burkholderia lata (strain ATCC 17760 / DSM 23089 / LMG 22485 / NCIMB 9086 / R18194 / 383)</name>
    <dbReference type="NCBI Taxonomy" id="482957"/>
    <lineage>
        <taxon>Bacteria</taxon>
        <taxon>Pseudomonadati</taxon>
        <taxon>Pseudomonadota</taxon>
        <taxon>Betaproteobacteria</taxon>
        <taxon>Burkholderiales</taxon>
        <taxon>Burkholderiaceae</taxon>
        <taxon>Burkholderia</taxon>
        <taxon>Burkholderia cepacia complex</taxon>
    </lineage>
</organism>